<evidence type="ECO:0000256" key="2">
    <source>
        <dbReference type="SAM" id="SignalP"/>
    </source>
</evidence>
<organism evidence="3 4">
    <name type="scientific">Roseicella aerolata</name>
    <dbReference type="NCBI Taxonomy" id="2883479"/>
    <lineage>
        <taxon>Bacteria</taxon>
        <taxon>Pseudomonadati</taxon>
        <taxon>Pseudomonadota</taxon>
        <taxon>Alphaproteobacteria</taxon>
        <taxon>Acetobacterales</taxon>
        <taxon>Roseomonadaceae</taxon>
        <taxon>Roseicella</taxon>
    </lineage>
</organism>
<evidence type="ECO:0000313" key="3">
    <source>
        <dbReference type="EMBL" id="MCB4825068.1"/>
    </source>
</evidence>
<dbReference type="InterPro" id="IPR008719">
    <property type="entry name" value="N2O_reductase_NosL"/>
</dbReference>
<keyword evidence="4" id="KW-1185">Reference proteome</keyword>
<name>A0A9X1LDF6_9PROT</name>
<dbReference type="EMBL" id="JAJAQI010000063">
    <property type="protein sequence ID" value="MCB4825068.1"/>
    <property type="molecule type" value="Genomic_DNA"/>
</dbReference>
<dbReference type="RefSeq" id="WP_226613730.1">
    <property type="nucleotide sequence ID" value="NZ_JAJAQI010000063.1"/>
</dbReference>
<reference evidence="3" key="1">
    <citation type="submission" date="2021-10" db="EMBL/GenBank/DDBJ databases">
        <title>Roseicella aerolatum sp. nov., isolated from aerosols of e-waste dismantling site.</title>
        <authorList>
            <person name="Qin T."/>
        </authorList>
    </citation>
    <scope>NUCLEOTIDE SEQUENCE</scope>
    <source>
        <strain evidence="3">GB24</strain>
    </source>
</reference>
<dbReference type="PANTHER" id="PTHR41247">
    <property type="entry name" value="HTH-TYPE TRANSCRIPTIONAL REPRESSOR YCNK"/>
    <property type="match status" value="1"/>
</dbReference>
<feature type="chain" id="PRO_5040745504" evidence="2">
    <location>
        <begin position="23"/>
        <end position="190"/>
    </location>
</feature>
<dbReference type="Proteomes" id="UP001139311">
    <property type="component" value="Unassembled WGS sequence"/>
</dbReference>
<dbReference type="AlphaFoldDB" id="A0A9X1LDF6"/>
<dbReference type="SUPFAM" id="SSF160387">
    <property type="entry name" value="NosL/MerB-like"/>
    <property type="match status" value="1"/>
</dbReference>
<feature type="signal peptide" evidence="2">
    <location>
        <begin position="1"/>
        <end position="22"/>
    </location>
</feature>
<protein>
    <submittedName>
        <fullName evidence="3">Nitrous oxide reductase accessory protein NosL</fullName>
    </submittedName>
</protein>
<dbReference type="PANTHER" id="PTHR41247:SF1">
    <property type="entry name" value="HTH-TYPE TRANSCRIPTIONAL REPRESSOR YCNK"/>
    <property type="match status" value="1"/>
</dbReference>
<dbReference type="Gene3D" id="3.30.70.2060">
    <property type="match status" value="1"/>
</dbReference>
<feature type="region of interest" description="Disordered" evidence="1">
    <location>
        <begin position="163"/>
        <end position="190"/>
    </location>
</feature>
<sequence length="190" mass="20455">MTRRLLLILALPALLLAGCDEADQATEAPPPVALTREAMGHFCGMTLVEHPGPKGQILLRGNARPVWFSSARDAIAFTLLDEESKAIRAIYVSDMAKAQTWEDPGATNWVEARQAWFVLGSDRRGGMGAEEAVPFSDQTAAERFAAAHGGRVLRLTEVPRDWVLGEGSAPPGEARDATPPRDAAAAPHRH</sequence>
<evidence type="ECO:0000313" key="4">
    <source>
        <dbReference type="Proteomes" id="UP001139311"/>
    </source>
</evidence>
<dbReference type="Gene3D" id="3.30.70.2050">
    <property type="match status" value="1"/>
</dbReference>
<proteinExistence type="predicted"/>
<accession>A0A9X1LDF6</accession>
<evidence type="ECO:0000256" key="1">
    <source>
        <dbReference type="SAM" id="MobiDB-lite"/>
    </source>
</evidence>
<dbReference type="Pfam" id="PF05573">
    <property type="entry name" value="NosL"/>
    <property type="match status" value="1"/>
</dbReference>
<comment type="caution">
    <text evidence="3">The sequence shown here is derived from an EMBL/GenBank/DDBJ whole genome shotgun (WGS) entry which is preliminary data.</text>
</comment>
<gene>
    <name evidence="3" type="ORF">LHA35_25405</name>
</gene>
<dbReference type="PROSITE" id="PS51257">
    <property type="entry name" value="PROKAR_LIPOPROTEIN"/>
    <property type="match status" value="1"/>
</dbReference>
<keyword evidence="2" id="KW-0732">Signal</keyword>
<feature type="compositionally biased region" description="Low complexity" evidence="1">
    <location>
        <begin position="180"/>
        <end position="190"/>
    </location>
</feature>